<dbReference type="EMBL" id="JBEPMM010000004">
    <property type="protein sequence ID" value="MET3692342.1"/>
    <property type="molecule type" value="Genomic_DNA"/>
</dbReference>
<dbReference type="RefSeq" id="WP_283205877.1">
    <property type="nucleotide sequence ID" value="NZ_BPQL01000037.1"/>
</dbReference>
<sequence length="43" mass="4370">MTPPTTIWSPDHVGMMSTSGVVVHATHVKVATGAVVLAVDVAV</sequence>
<organism evidence="1 2">
    <name type="scientific">Methylobacterium goesingense</name>
    <dbReference type="NCBI Taxonomy" id="243690"/>
    <lineage>
        <taxon>Bacteria</taxon>
        <taxon>Pseudomonadati</taxon>
        <taxon>Pseudomonadota</taxon>
        <taxon>Alphaproteobacteria</taxon>
        <taxon>Hyphomicrobiales</taxon>
        <taxon>Methylobacteriaceae</taxon>
        <taxon>Methylobacterium</taxon>
    </lineage>
</organism>
<dbReference type="Proteomes" id="UP001549145">
    <property type="component" value="Unassembled WGS sequence"/>
</dbReference>
<proteinExistence type="predicted"/>
<comment type="caution">
    <text evidence="1">The sequence shown here is derived from an EMBL/GenBank/DDBJ whole genome shotgun (WGS) entry which is preliminary data.</text>
</comment>
<keyword evidence="2" id="KW-1185">Reference proteome</keyword>
<reference evidence="1 2" key="1">
    <citation type="submission" date="2024-06" db="EMBL/GenBank/DDBJ databases">
        <title>Genomic Encyclopedia of Type Strains, Phase IV (KMG-IV): sequencing the most valuable type-strain genomes for metagenomic binning, comparative biology and taxonomic classification.</title>
        <authorList>
            <person name="Goeker M."/>
        </authorList>
    </citation>
    <scope>NUCLEOTIDE SEQUENCE [LARGE SCALE GENOMIC DNA]</scope>
    <source>
        <strain evidence="1 2">DSM 21331</strain>
    </source>
</reference>
<evidence type="ECO:0000313" key="2">
    <source>
        <dbReference type="Proteomes" id="UP001549145"/>
    </source>
</evidence>
<name>A0ABV2L3D7_9HYPH</name>
<accession>A0ABV2L3D7</accession>
<protein>
    <submittedName>
        <fullName evidence="1">Uncharacterized protein</fullName>
    </submittedName>
</protein>
<evidence type="ECO:0000313" key="1">
    <source>
        <dbReference type="EMBL" id="MET3692342.1"/>
    </source>
</evidence>
<gene>
    <name evidence="1" type="ORF">ABID43_001878</name>
</gene>